<reference evidence="9" key="1">
    <citation type="journal article" date="2021" name="Front. Microbiol.">
        <title>Comprehensive Comparative Genomics and Phenotyping of Methylobacterium Species.</title>
        <authorList>
            <person name="Alessa O."/>
            <person name="Ogura Y."/>
            <person name="Fujitani Y."/>
            <person name="Takami H."/>
            <person name="Hayashi T."/>
            <person name="Sahin N."/>
            <person name="Tani A."/>
        </authorList>
    </citation>
    <scope>NUCLEOTIDE SEQUENCE</scope>
    <source>
        <strain evidence="9">LMG 23639</strain>
    </source>
</reference>
<dbReference type="InterPro" id="IPR013324">
    <property type="entry name" value="RNA_pol_sigma_r3/r4-like"/>
</dbReference>
<evidence type="ECO:0000256" key="2">
    <source>
        <dbReference type="ARBA" id="ARBA00023015"/>
    </source>
</evidence>
<evidence type="ECO:0000256" key="3">
    <source>
        <dbReference type="ARBA" id="ARBA00023082"/>
    </source>
</evidence>
<dbReference type="InterPro" id="IPR014284">
    <property type="entry name" value="RNA_pol_sigma-70_dom"/>
</dbReference>
<comment type="similarity">
    <text evidence="1">Belongs to the sigma-70 factor family. ECF subfamily.</text>
</comment>
<feature type="domain" description="RNA polymerase sigma factor 70 region 4 type 2" evidence="8">
    <location>
        <begin position="189"/>
        <end position="239"/>
    </location>
</feature>
<evidence type="ECO:0000256" key="1">
    <source>
        <dbReference type="ARBA" id="ARBA00010641"/>
    </source>
</evidence>
<evidence type="ECO:0000313" key="9">
    <source>
        <dbReference type="EMBL" id="GJE08339.1"/>
    </source>
</evidence>
<keyword evidence="4" id="KW-0238">DNA-binding</keyword>
<dbReference type="PANTHER" id="PTHR43133:SF58">
    <property type="entry name" value="ECF RNA POLYMERASE SIGMA FACTOR SIGD"/>
    <property type="match status" value="1"/>
</dbReference>
<evidence type="ECO:0000259" key="8">
    <source>
        <dbReference type="Pfam" id="PF08281"/>
    </source>
</evidence>
<feature type="region of interest" description="Disordered" evidence="6">
    <location>
        <begin position="28"/>
        <end position="67"/>
    </location>
</feature>
<organism evidence="9 10">
    <name type="scientific">Methylobacterium jeotgali</name>
    <dbReference type="NCBI Taxonomy" id="381630"/>
    <lineage>
        <taxon>Bacteria</taxon>
        <taxon>Pseudomonadati</taxon>
        <taxon>Pseudomonadota</taxon>
        <taxon>Alphaproteobacteria</taxon>
        <taxon>Hyphomicrobiales</taxon>
        <taxon>Methylobacteriaceae</taxon>
        <taxon>Methylobacterium</taxon>
    </lineage>
</organism>
<dbReference type="Gene3D" id="1.10.1740.10">
    <property type="match status" value="1"/>
</dbReference>
<proteinExistence type="inferred from homology"/>
<dbReference type="InterPro" id="IPR036388">
    <property type="entry name" value="WH-like_DNA-bd_sf"/>
</dbReference>
<dbReference type="SUPFAM" id="SSF88946">
    <property type="entry name" value="Sigma2 domain of RNA polymerase sigma factors"/>
    <property type="match status" value="1"/>
</dbReference>
<reference evidence="9" key="2">
    <citation type="submission" date="2021-08" db="EMBL/GenBank/DDBJ databases">
        <authorList>
            <person name="Tani A."/>
            <person name="Ola A."/>
            <person name="Ogura Y."/>
            <person name="Katsura K."/>
            <person name="Hayashi T."/>
        </authorList>
    </citation>
    <scope>NUCLEOTIDE SEQUENCE</scope>
    <source>
        <strain evidence="9">LMG 23639</strain>
    </source>
</reference>
<dbReference type="InterPro" id="IPR013249">
    <property type="entry name" value="RNA_pol_sigma70_r4_t2"/>
</dbReference>
<gene>
    <name evidence="9" type="ORF">AOPFMNJM_3676</name>
</gene>
<keyword evidence="5" id="KW-0804">Transcription</keyword>
<dbReference type="InterPro" id="IPR007627">
    <property type="entry name" value="RNA_pol_sigma70_r2"/>
</dbReference>
<dbReference type="EMBL" id="BPQR01000075">
    <property type="protein sequence ID" value="GJE08339.1"/>
    <property type="molecule type" value="Genomic_DNA"/>
</dbReference>
<dbReference type="NCBIfam" id="TIGR02937">
    <property type="entry name" value="sigma70-ECF"/>
    <property type="match status" value="1"/>
</dbReference>
<dbReference type="InterPro" id="IPR013325">
    <property type="entry name" value="RNA_pol_sigma_r2"/>
</dbReference>
<dbReference type="Pfam" id="PF04542">
    <property type="entry name" value="Sigma70_r2"/>
    <property type="match status" value="1"/>
</dbReference>
<feature type="compositionally biased region" description="Basic and acidic residues" evidence="6">
    <location>
        <begin position="150"/>
        <end position="164"/>
    </location>
</feature>
<sequence>MCRARSGGDGFEGMIAICLARGGPAPASALGDPGLQGRAPSRMRRGTGAGMREDGQRATDRAASGPDAAMAADMAAAQGGDAQAYRRLLRACAPVIARVARGQGLRGEAVEDVVQDTLVTLHRARASYDPARPFLPWLGAIARRRSVDALRRGGRQPREVHDPAAYEGEADPAPGPGMGIEARERSAHLRRAVAALPQGQREAVEHLALRERSLDEAARLTGRSKGALKVNLHRALKALRGALSGERERGDV</sequence>
<dbReference type="Pfam" id="PF08281">
    <property type="entry name" value="Sigma70_r4_2"/>
    <property type="match status" value="1"/>
</dbReference>
<feature type="compositionally biased region" description="Basic and acidic residues" evidence="6">
    <location>
        <begin position="51"/>
        <end position="60"/>
    </location>
</feature>
<evidence type="ECO:0000313" key="10">
    <source>
        <dbReference type="Proteomes" id="UP001055102"/>
    </source>
</evidence>
<dbReference type="PANTHER" id="PTHR43133">
    <property type="entry name" value="RNA POLYMERASE ECF-TYPE SIGMA FACTO"/>
    <property type="match status" value="1"/>
</dbReference>
<dbReference type="Gene3D" id="1.10.10.10">
    <property type="entry name" value="Winged helix-like DNA-binding domain superfamily/Winged helix DNA-binding domain"/>
    <property type="match status" value="1"/>
</dbReference>
<evidence type="ECO:0000256" key="6">
    <source>
        <dbReference type="SAM" id="MobiDB-lite"/>
    </source>
</evidence>
<evidence type="ECO:0008006" key="11">
    <source>
        <dbReference type="Google" id="ProtNLM"/>
    </source>
</evidence>
<keyword evidence="2" id="KW-0805">Transcription regulation</keyword>
<evidence type="ECO:0000256" key="4">
    <source>
        <dbReference type="ARBA" id="ARBA00023125"/>
    </source>
</evidence>
<feature type="region of interest" description="Disordered" evidence="6">
    <location>
        <begin position="150"/>
        <end position="176"/>
    </location>
</feature>
<comment type="caution">
    <text evidence="9">The sequence shown here is derived from an EMBL/GenBank/DDBJ whole genome shotgun (WGS) entry which is preliminary data.</text>
</comment>
<name>A0ABQ4SYQ2_9HYPH</name>
<dbReference type="Proteomes" id="UP001055102">
    <property type="component" value="Unassembled WGS sequence"/>
</dbReference>
<evidence type="ECO:0000259" key="7">
    <source>
        <dbReference type="Pfam" id="PF04542"/>
    </source>
</evidence>
<feature type="domain" description="RNA polymerase sigma-70 region 2" evidence="7">
    <location>
        <begin position="88"/>
        <end position="155"/>
    </location>
</feature>
<keyword evidence="3" id="KW-0731">Sigma factor</keyword>
<protein>
    <recommendedName>
        <fullName evidence="11">RNA polymerase subunit sigma-24</fullName>
    </recommendedName>
</protein>
<accession>A0ABQ4SYQ2</accession>
<dbReference type="InterPro" id="IPR039425">
    <property type="entry name" value="RNA_pol_sigma-70-like"/>
</dbReference>
<dbReference type="SUPFAM" id="SSF88659">
    <property type="entry name" value="Sigma3 and sigma4 domains of RNA polymerase sigma factors"/>
    <property type="match status" value="1"/>
</dbReference>
<evidence type="ECO:0000256" key="5">
    <source>
        <dbReference type="ARBA" id="ARBA00023163"/>
    </source>
</evidence>
<keyword evidence="10" id="KW-1185">Reference proteome</keyword>